<dbReference type="PANTHER" id="PTHR33607">
    <property type="entry name" value="ENDONUCLEASE-1"/>
    <property type="match status" value="1"/>
</dbReference>
<dbReference type="Pfam" id="PF04151">
    <property type="entry name" value="PPC"/>
    <property type="match status" value="1"/>
</dbReference>
<evidence type="ECO:0000256" key="1">
    <source>
        <dbReference type="ARBA" id="ARBA00006429"/>
    </source>
</evidence>
<keyword evidence="3 7" id="KW-0378">Hydrolase</keyword>
<dbReference type="SUPFAM" id="SSF54060">
    <property type="entry name" value="His-Me finger endonucleases"/>
    <property type="match status" value="1"/>
</dbReference>
<dbReference type="Pfam" id="PF00932">
    <property type="entry name" value="LTD"/>
    <property type="match status" value="1"/>
</dbReference>
<dbReference type="GO" id="GO:0016787">
    <property type="term" value="F:hydrolase activity"/>
    <property type="evidence" value="ECO:0007669"/>
    <property type="project" value="UniProtKB-KW"/>
</dbReference>
<dbReference type="InterPro" id="IPR036415">
    <property type="entry name" value="Lamin_tail_dom_sf"/>
</dbReference>
<dbReference type="InterPro" id="IPR001322">
    <property type="entry name" value="Lamin_tail_dom"/>
</dbReference>
<evidence type="ECO:0000313" key="7">
    <source>
        <dbReference type="EMBL" id="AZQ09690.1"/>
    </source>
</evidence>
<dbReference type="EMBL" id="CP020373">
    <property type="protein sequence ID" value="AZQ09690.1"/>
    <property type="molecule type" value="Genomic_DNA"/>
</dbReference>
<keyword evidence="2" id="KW-0540">Nuclease</keyword>
<evidence type="ECO:0000256" key="3">
    <source>
        <dbReference type="ARBA" id="ARBA00022801"/>
    </source>
</evidence>
<feature type="region of interest" description="Disordered" evidence="4">
    <location>
        <begin position="419"/>
        <end position="451"/>
    </location>
</feature>
<dbReference type="PROSITE" id="PS51841">
    <property type="entry name" value="LTD"/>
    <property type="match status" value="1"/>
</dbReference>
<dbReference type="SUPFAM" id="SSF74853">
    <property type="entry name" value="Lamin A/C globular tail domain"/>
    <property type="match status" value="1"/>
</dbReference>
<dbReference type="Gene3D" id="2.60.120.380">
    <property type="match status" value="1"/>
</dbReference>
<dbReference type="Proteomes" id="UP000278437">
    <property type="component" value="Chromosome"/>
</dbReference>
<dbReference type="EC" id="3.1.-.-" evidence="7"/>
<dbReference type="Pfam" id="PF04231">
    <property type="entry name" value="Endonuclease_1"/>
    <property type="match status" value="1"/>
</dbReference>
<dbReference type="InterPro" id="IPR007346">
    <property type="entry name" value="Endonuclease-I"/>
</dbReference>
<evidence type="ECO:0000256" key="5">
    <source>
        <dbReference type="SAM" id="SignalP"/>
    </source>
</evidence>
<keyword evidence="8" id="KW-1185">Reference proteome</keyword>
<organism evidence="7 8">
    <name type="scientific">Shewanella khirikhana</name>
    <dbReference type="NCBI Taxonomy" id="1965282"/>
    <lineage>
        <taxon>Bacteria</taxon>
        <taxon>Pseudomonadati</taxon>
        <taxon>Pseudomonadota</taxon>
        <taxon>Gammaproteobacteria</taxon>
        <taxon>Alteromonadales</taxon>
        <taxon>Shewanellaceae</taxon>
        <taxon>Shewanella</taxon>
    </lineage>
</organism>
<reference evidence="8" key="1">
    <citation type="submission" date="2017-03" db="EMBL/GenBank/DDBJ databases">
        <title>Full genome sequence of a non-lethal Shewanella isolate that potentiates virulence of Vibio parahaemolyticus causing acute hepatopancreatic necrosis disease (AHPND) in shrimp.</title>
        <authorList>
            <person name="Prachumwat A."/>
            <person name="Sritunyalucksana K."/>
        </authorList>
    </citation>
    <scope>NUCLEOTIDE SEQUENCE [LARGE SCALE GENOMIC DNA]</scope>
    <source>
        <strain evidence="8">TH2012</strain>
    </source>
</reference>
<keyword evidence="5" id="KW-0732">Signal</keyword>
<name>A0ABM7DA71_9GAMM</name>
<accession>A0ABM7DA71</accession>
<protein>
    <submittedName>
        <fullName evidence="7">Extracellular ribonuclease</fullName>
        <ecNumber evidence="7">3.1.-.-</ecNumber>
    </submittedName>
</protein>
<feature type="chain" id="PRO_5045432188" evidence="5">
    <location>
        <begin position="18"/>
        <end position="547"/>
    </location>
</feature>
<gene>
    <name evidence="7" type="primary">bsn</name>
    <name evidence="7" type="ORF">STH12_00543</name>
</gene>
<dbReference type="InterPro" id="IPR044925">
    <property type="entry name" value="His-Me_finger_sf"/>
</dbReference>
<proteinExistence type="inferred from homology"/>
<feature type="compositionally biased region" description="Gly residues" evidence="4">
    <location>
        <begin position="281"/>
        <end position="303"/>
    </location>
</feature>
<feature type="signal peptide" evidence="5">
    <location>
        <begin position="1"/>
        <end position="17"/>
    </location>
</feature>
<dbReference type="InterPro" id="IPR007280">
    <property type="entry name" value="Peptidase_C_arc/bac"/>
</dbReference>
<feature type="domain" description="LTD" evidence="6">
    <location>
        <begin position="11"/>
        <end position="125"/>
    </location>
</feature>
<comment type="similarity">
    <text evidence="1">Belongs to the EndA/NucM nuclease family.</text>
</comment>
<evidence type="ECO:0000259" key="6">
    <source>
        <dbReference type="PROSITE" id="PS51841"/>
    </source>
</evidence>
<evidence type="ECO:0000256" key="4">
    <source>
        <dbReference type="SAM" id="MobiDB-lite"/>
    </source>
</evidence>
<dbReference type="PANTHER" id="PTHR33607:SF2">
    <property type="entry name" value="ENDONUCLEASE-1"/>
    <property type="match status" value="1"/>
</dbReference>
<evidence type="ECO:0000256" key="2">
    <source>
        <dbReference type="ARBA" id="ARBA00022722"/>
    </source>
</evidence>
<feature type="region of interest" description="Disordered" evidence="4">
    <location>
        <begin position="280"/>
        <end position="310"/>
    </location>
</feature>
<sequence length="547" mass="58201">MKTTLTALLLAGLSVHAQGALLISEVLYDAPNNDSVEEFIELYNSGCESIDLSQYQLSDNNASLSLSGTLAAGQYYTLAINAAGFSNLFGKTPDYAPLPFSLGNSGDFVKLTRGAELMDVVAWEGGLSGWSLNVRDIALERTTVQNTQSQADWAAASSAGTPGTGELAACSSTPAPNNQLTKGEVRSNLSANSGQGLSFIADIPDGATNMVVTLAGGSGDADLYVRQGAEPSSSLYDCAPYLSGNNEQCEFATPTAGRWYILVQAYSSFSGASLSLDYQQGDGGSGNGGGDNGGGDNGGGSGGEPTPPGYSYDSYYAQAIGKSGTELKSALNLIIRGHTRYSYSQVWDGLNYTDEDPANPNNVILLYTGRSEPKTNRAGMSNSLDAWNREHVWPKSHGFPDSSSHAYTDLHHLRPADVTVNSSRSNKDFAMGGTPLDEAPANSTDSDSFEPADAVKGDVARMLMYMDVRYDGDSASATPDLMLVSGTTSTEPKLGDLCTLLAWHNQDPVSSWERRRNNRVYEWQHNRNPFIDNPAWANALFGSRCSN</sequence>
<evidence type="ECO:0000313" key="8">
    <source>
        <dbReference type="Proteomes" id="UP000278437"/>
    </source>
</evidence>